<dbReference type="EMBL" id="QICN01000001">
    <property type="protein sequence ID" value="PXV71483.1"/>
    <property type="molecule type" value="Genomic_DNA"/>
</dbReference>
<evidence type="ECO:0000313" key="3">
    <source>
        <dbReference type="EMBL" id="PXV71483.1"/>
    </source>
</evidence>
<evidence type="ECO:0000313" key="4">
    <source>
        <dbReference type="Proteomes" id="UP000248330"/>
    </source>
</evidence>
<proteinExistence type="predicted"/>
<keyword evidence="1" id="KW-0732">Signal</keyword>
<gene>
    <name evidence="3" type="ORF">C8D93_101534</name>
</gene>
<dbReference type="InterPro" id="IPR053167">
    <property type="entry name" value="Spore_coat_component"/>
</dbReference>
<reference evidence="3 4" key="1">
    <citation type="submission" date="2018-04" db="EMBL/GenBank/DDBJ databases">
        <title>Genomic Encyclopedia of Type Strains, Phase IV (KMG-IV): sequencing the most valuable type-strain genomes for metagenomic binning, comparative biology and taxonomic classification.</title>
        <authorList>
            <person name="Goeker M."/>
        </authorList>
    </citation>
    <scope>NUCLEOTIDE SEQUENCE [LARGE SCALE GENOMIC DNA]</scope>
    <source>
        <strain evidence="3 4">DSM 104150</strain>
    </source>
</reference>
<keyword evidence="3" id="KW-0167">Capsid protein</keyword>
<accession>A0A318EF85</accession>
<evidence type="ECO:0000259" key="2">
    <source>
        <dbReference type="Pfam" id="PF05229"/>
    </source>
</evidence>
<keyword evidence="4" id="KW-1185">Reference proteome</keyword>
<feature type="domain" description="Spore coat protein U/FanG" evidence="2">
    <location>
        <begin position="22"/>
        <end position="159"/>
    </location>
</feature>
<evidence type="ECO:0000256" key="1">
    <source>
        <dbReference type="SAM" id="SignalP"/>
    </source>
</evidence>
<comment type="caution">
    <text evidence="3">The sequence shown here is derived from an EMBL/GenBank/DDBJ whole genome shotgun (WGS) entry which is preliminary data.</text>
</comment>
<dbReference type="SMART" id="SM00972">
    <property type="entry name" value="SCPU"/>
    <property type="match status" value="2"/>
</dbReference>
<protein>
    <submittedName>
        <fullName evidence="3">Spore coat protein U-like protein</fullName>
    </submittedName>
</protein>
<organism evidence="3 4">
    <name type="scientific">Sinimarinibacterium flocculans</name>
    <dbReference type="NCBI Taxonomy" id="985250"/>
    <lineage>
        <taxon>Bacteria</taxon>
        <taxon>Pseudomonadati</taxon>
        <taxon>Pseudomonadota</taxon>
        <taxon>Gammaproteobacteria</taxon>
        <taxon>Nevskiales</taxon>
        <taxon>Nevskiaceae</taxon>
        <taxon>Sinimarinibacterium</taxon>
    </lineage>
</organism>
<dbReference type="Pfam" id="PF05229">
    <property type="entry name" value="SCPU"/>
    <property type="match status" value="2"/>
</dbReference>
<dbReference type="PANTHER" id="PTHR37089">
    <property type="entry name" value="PROTEIN U-RELATED"/>
    <property type="match status" value="1"/>
</dbReference>
<keyword evidence="3" id="KW-0946">Virion</keyword>
<dbReference type="InterPro" id="IPR007893">
    <property type="entry name" value="Spore_coat_U/FanG"/>
</dbReference>
<feature type="chain" id="PRO_5016329398" evidence="1">
    <location>
        <begin position="25"/>
        <end position="333"/>
    </location>
</feature>
<feature type="domain" description="Spore coat protein U/FanG" evidence="2">
    <location>
        <begin position="197"/>
        <end position="330"/>
    </location>
</feature>
<sequence>MRWRRALALPLAAAALASTPPAFATTTCSASLSNVAFGFSDPFNGWADVSATLSYQCQTFGLSLLANAAVRLCLSIGDGAQGDGGITPRRMLSGASALQFNLYSDASRTQVWGTYPGNHVEVVLQYAVPLLGGSGSGSRTVYARVPANQFSAVPGTYLNSFSGIDAEARYRYDERLLGSATVPGNCTSAGDGGGTTTFPFDASATVNAACTPGFTVQDVDFGTRGLLATAVDTTATISPRCTNTTPYQIGLDDGLHATGQQRRMRSLAGRYVGYELYRDAARTQRWGDTPNTDTVGGTGNGSVQSVTVHARVAAQATPPQGVYSDTVTVTIYY</sequence>
<dbReference type="Proteomes" id="UP000248330">
    <property type="component" value="Unassembled WGS sequence"/>
</dbReference>
<feature type="signal peptide" evidence="1">
    <location>
        <begin position="1"/>
        <end position="24"/>
    </location>
</feature>
<dbReference type="AlphaFoldDB" id="A0A318EF85"/>
<dbReference type="PANTHER" id="PTHR37089:SF4">
    <property type="entry name" value="EXPORTED PROTEIN"/>
    <property type="match status" value="1"/>
</dbReference>
<name>A0A318EF85_9GAMM</name>
<dbReference type="RefSeq" id="WP_170123856.1">
    <property type="nucleotide sequence ID" value="NZ_CAKZQT010000007.1"/>
</dbReference>